<keyword evidence="1" id="KW-1133">Transmembrane helix</keyword>
<keyword evidence="1" id="KW-0812">Transmembrane</keyword>
<feature type="transmembrane region" description="Helical" evidence="1">
    <location>
        <begin position="15"/>
        <end position="32"/>
    </location>
</feature>
<keyword evidence="1" id="KW-0472">Membrane</keyword>
<evidence type="ECO:0000313" key="2">
    <source>
        <dbReference type="EMBL" id="JAD71050.1"/>
    </source>
</evidence>
<accession>A0A0A9CCC5</accession>
<reference evidence="2" key="2">
    <citation type="journal article" date="2015" name="Data Brief">
        <title>Shoot transcriptome of the giant reed, Arundo donax.</title>
        <authorList>
            <person name="Barrero R.A."/>
            <person name="Guerrero F.D."/>
            <person name="Moolhuijzen P."/>
            <person name="Goolsby J.A."/>
            <person name="Tidwell J."/>
            <person name="Bellgard S.E."/>
            <person name="Bellgard M.I."/>
        </authorList>
    </citation>
    <scope>NUCLEOTIDE SEQUENCE</scope>
    <source>
        <tissue evidence="2">Shoot tissue taken approximately 20 cm above the soil surface</tissue>
    </source>
</reference>
<dbReference type="AlphaFoldDB" id="A0A0A9CCC5"/>
<organism evidence="2">
    <name type="scientific">Arundo donax</name>
    <name type="common">Giant reed</name>
    <name type="synonym">Donax arundinaceus</name>
    <dbReference type="NCBI Taxonomy" id="35708"/>
    <lineage>
        <taxon>Eukaryota</taxon>
        <taxon>Viridiplantae</taxon>
        <taxon>Streptophyta</taxon>
        <taxon>Embryophyta</taxon>
        <taxon>Tracheophyta</taxon>
        <taxon>Spermatophyta</taxon>
        <taxon>Magnoliopsida</taxon>
        <taxon>Liliopsida</taxon>
        <taxon>Poales</taxon>
        <taxon>Poaceae</taxon>
        <taxon>PACMAD clade</taxon>
        <taxon>Arundinoideae</taxon>
        <taxon>Arundineae</taxon>
        <taxon>Arundo</taxon>
    </lineage>
</organism>
<sequence>MFGPNGKKLQTETPIVHLAWLLNIIFIIKIHASRHIAKHHVY</sequence>
<evidence type="ECO:0000256" key="1">
    <source>
        <dbReference type="SAM" id="Phobius"/>
    </source>
</evidence>
<name>A0A0A9CCC5_ARUDO</name>
<reference evidence="2" key="1">
    <citation type="submission" date="2014-09" db="EMBL/GenBank/DDBJ databases">
        <authorList>
            <person name="Magalhaes I.L.F."/>
            <person name="Oliveira U."/>
            <person name="Santos F.R."/>
            <person name="Vidigal T.H.D.A."/>
            <person name="Brescovit A.D."/>
            <person name="Santos A.J."/>
        </authorList>
    </citation>
    <scope>NUCLEOTIDE SEQUENCE</scope>
    <source>
        <tissue evidence="2">Shoot tissue taken approximately 20 cm above the soil surface</tissue>
    </source>
</reference>
<dbReference type="EMBL" id="GBRH01226845">
    <property type="protein sequence ID" value="JAD71050.1"/>
    <property type="molecule type" value="Transcribed_RNA"/>
</dbReference>
<protein>
    <submittedName>
        <fullName evidence="2">Uncharacterized protein</fullName>
    </submittedName>
</protein>
<proteinExistence type="predicted"/>